<dbReference type="RefSeq" id="WP_281466756.1">
    <property type="nucleotide sequence ID" value="NZ_CP124535.1"/>
</dbReference>
<accession>A0ABY8Q6W4</accession>
<dbReference type="Proteomes" id="UP001230978">
    <property type="component" value="Chromosome"/>
</dbReference>
<proteinExistence type="predicted"/>
<reference evidence="1 2" key="1">
    <citation type="submission" date="2023-04" db="EMBL/GenBank/DDBJ databases">
        <title>YMD61, complete Genome.</title>
        <authorList>
            <person name="Zhang J."/>
        </authorList>
    </citation>
    <scope>NUCLEOTIDE SEQUENCE [LARGE SCALE GENOMIC DNA]</scope>
    <source>
        <strain evidence="1 2">YMD61</strain>
    </source>
</reference>
<organism evidence="1 2">
    <name type="scientific">Fuscovulum ytuae</name>
    <dbReference type="NCBI Taxonomy" id="3042299"/>
    <lineage>
        <taxon>Bacteria</taxon>
        <taxon>Pseudomonadati</taxon>
        <taxon>Pseudomonadota</taxon>
        <taxon>Alphaproteobacteria</taxon>
        <taxon>Rhodobacterales</taxon>
        <taxon>Paracoccaceae</taxon>
        <taxon>Fuscovulum</taxon>
    </lineage>
</organism>
<sequence length="136" mass="15634">MQDHALGAMMPRYFQSFRFFGEVADLLLLERPERRLLVDISLEPAQDTPGRNPYPQRTTFTLSDPALMERFLGEISLGDAIEAHGTFSQTNYVPHRTTCIDTTFLMLDYRRVPLPEQLIPATIDVAMDALRRVRLH</sequence>
<gene>
    <name evidence="1" type="ORF">QF092_01035</name>
</gene>
<name>A0ABY8Q6W4_9RHOB</name>
<protein>
    <submittedName>
        <fullName evidence="1">Uncharacterized protein</fullName>
    </submittedName>
</protein>
<evidence type="ECO:0000313" key="2">
    <source>
        <dbReference type="Proteomes" id="UP001230978"/>
    </source>
</evidence>
<keyword evidence="2" id="KW-1185">Reference proteome</keyword>
<dbReference type="EMBL" id="CP124535">
    <property type="protein sequence ID" value="WGV16429.1"/>
    <property type="molecule type" value="Genomic_DNA"/>
</dbReference>
<evidence type="ECO:0000313" key="1">
    <source>
        <dbReference type="EMBL" id="WGV16429.1"/>
    </source>
</evidence>